<dbReference type="GO" id="GO:0016020">
    <property type="term" value="C:membrane"/>
    <property type="evidence" value="ECO:0007669"/>
    <property type="project" value="UniProtKB-SubCell"/>
</dbReference>
<gene>
    <name evidence="13" type="ordered locus">Rxyl_1437</name>
</gene>
<evidence type="ECO:0000256" key="8">
    <source>
        <dbReference type="ARBA" id="ARBA00023136"/>
    </source>
</evidence>
<proteinExistence type="inferred from homology"/>
<evidence type="ECO:0000256" key="4">
    <source>
        <dbReference type="ARBA" id="ARBA00022679"/>
    </source>
</evidence>
<feature type="transmembrane region" description="Helical" evidence="12">
    <location>
        <begin position="116"/>
        <end position="132"/>
    </location>
</feature>
<dbReference type="Gene3D" id="1.20.120.1760">
    <property type="match status" value="1"/>
</dbReference>
<dbReference type="eggNOG" id="COG0558">
    <property type="taxonomic scope" value="Bacteria"/>
</dbReference>
<keyword evidence="7" id="KW-0443">Lipid metabolism</keyword>
<dbReference type="HOGENOM" id="CLU_051314_6_3_11"/>
<dbReference type="PANTHER" id="PTHR14269:SF62">
    <property type="entry name" value="CDP-DIACYLGLYCEROL--GLYCEROL-3-PHOSPHATE 3-PHOSPHATIDYLTRANSFERASE 1, CHLOROPLASTIC"/>
    <property type="match status" value="1"/>
</dbReference>
<sequence length="167" mass="17858">MNLPNMLSLLRLFMVPFILWALLGGRDGLGLLLLVVAGLTDFLDGRLARRFGGTRLGRALDPLADRLLLSGVAVVLAVRELLPGWAVAVLVARDLFALLGGLLYGSRIRVNRVGKAATAVLMVSVVLVVLQLEEIGEIMFYAGICLSLAAGIMYAARFRRLAGGGEL</sequence>
<protein>
    <submittedName>
        <fullName evidence="13">CDP-alcohol phosphatidyltransferase</fullName>
    </submittedName>
</protein>
<keyword evidence="10" id="KW-1208">Phospholipid metabolism</keyword>
<evidence type="ECO:0000313" key="13">
    <source>
        <dbReference type="EMBL" id="ABG04399.1"/>
    </source>
</evidence>
<reference evidence="13 14" key="1">
    <citation type="submission" date="2006-06" db="EMBL/GenBank/DDBJ databases">
        <title>Complete sequence of Rubrobacter xylanophilus DSM 9941.</title>
        <authorList>
            <consortium name="US DOE Joint Genome Institute"/>
            <person name="Copeland A."/>
            <person name="Lucas S."/>
            <person name="Lapidus A."/>
            <person name="Barry K."/>
            <person name="Detter J.C."/>
            <person name="Glavina del Rio T."/>
            <person name="Hammon N."/>
            <person name="Israni S."/>
            <person name="Dalin E."/>
            <person name="Tice H."/>
            <person name="Pitluck S."/>
            <person name="Munk A.C."/>
            <person name="Brettin T."/>
            <person name="Bruce D."/>
            <person name="Han C."/>
            <person name="Tapia R."/>
            <person name="Gilna P."/>
            <person name="Schmutz J."/>
            <person name="Larimer F."/>
            <person name="Land M."/>
            <person name="Hauser L."/>
            <person name="Kyrpides N."/>
            <person name="Lykidis A."/>
            <person name="da Costa M.S."/>
            <person name="Rainey F.A."/>
            <person name="Empadinhas N."/>
            <person name="Jolivet E."/>
            <person name="Battista J.R."/>
            <person name="Richardson P."/>
        </authorList>
    </citation>
    <scope>NUCLEOTIDE SEQUENCE [LARGE SCALE GENOMIC DNA]</scope>
    <source>
        <strain evidence="14">DSM 9941 / NBRC 16129 / PRD-1</strain>
    </source>
</reference>
<evidence type="ECO:0000256" key="11">
    <source>
        <dbReference type="RuleBase" id="RU003750"/>
    </source>
</evidence>
<evidence type="ECO:0000256" key="5">
    <source>
        <dbReference type="ARBA" id="ARBA00022692"/>
    </source>
</evidence>
<feature type="transmembrane region" description="Helical" evidence="12">
    <location>
        <begin position="84"/>
        <end position="104"/>
    </location>
</feature>
<keyword evidence="8 12" id="KW-0472">Membrane</keyword>
<evidence type="ECO:0000313" key="14">
    <source>
        <dbReference type="Proteomes" id="UP000006637"/>
    </source>
</evidence>
<dbReference type="InterPro" id="IPR043130">
    <property type="entry name" value="CDP-OH_PTrfase_TM_dom"/>
</dbReference>
<organism evidence="13 14">
    <name type="scientific">Rubrobacter xylanophilus (strain DSM 9941 / JCM 11954 / NBRC 16129 / PRD-1)</name>
    <dbReference type="NCBI Taxonomy" id="266117"/>
    <lineage>
        <taxon>Bacteria</taxon>
        <taxon>Bacillati</taxon>
        <taxon>Actinomycetota</taxon>
        <taxon>Rubrobacteria</taxon>
        <taxon>Rubrobacterales</taxon>
        <taxon>Rubrobacteraceae</taxon>
        <taxon>Rubrobacter</taxon>
    </lineage>
</organism>
<dbReference type="InterPro" id="IPR048254">
    <property type="entry name" value="CDP_ALCOHOL_P_TRANSF_CS"/>
</dbReference>
<name>Q1AW29_RUBXD</name>
<dbReference type="PANTHER" id="PTHR14269">
    <property type="entry name" value="CDP-DIACYLGLYCEROL--GLYCEROL-3-PHOSPHATE 3-PHOSPHATIDYLTRANSFERASE-RELATED"/>
    <property type="match status" value="1"/>
</dbReference>
<evidence type="ECO:0000256" key="9">
    <source>
        <dbReference type="ARBA" id="ARBA00023209"/>
    </source>
</evidence>
<evidence type="ECO:0000256" key="6">
    <source>
        <dbReference type="ARBA" id="ARBA00022989"/>
    </source>
</evidence>
<keyword evidence="14" id="KW-1185">Reference proteome</keyword>
<evidence type="ECO:0000256" key="2">
    <source>
        <dbReference type="ARBA" id="ARBA00010441"/>
    </source>
</evidence>
<comment type="subcellular location">
    <subcellularLocation>
        <location evidence="1">Membrane</location>
        <topology evidence="1">Multi-pass membrane protein</topology>
    </subcellularLocation>
</comment>
<comment type="similarity">
    <text evidence="2 11">Belongs to the CDP-alcohol phosphatidyltransferase class-I family.</text>
</comment>
<dbReference type="InterPro" id="IPR050324">
    <property type="entry name" value="CDP-alcohol_PTase-I"/>
</dbReference>
<dbReference type="InterPro" id="IPR004570">
    <property type="entry name" value="Phosphatidylglycerol_P_synth"/>
</dbReference>
<keyword evidence="9" id="KW-0594">Phospholipid biosynthesis</keyword>
<dbReference type="OrthoDB" id="9796672at2"/>
<evidence type="ECO:0000256" key="3">
    <source>
        <dbReference type="ARBA" id="ARBA00022516"/>
    </source>
</evidence>
<feature type="transmembrane region" description="Helical" evidence="12">
    <location>
        <begin position="7"/>
        <end position="23"/>
    </location>
</feature>
<dbReference type="Pfam" id="PF01066">
    <property type="entry name" value="CDP-OH_P_transf"/>
    <property type="match status" value="1"/>
</dbReference>
<dbReference type="InterPro" id="IPR000462">
    <property type="entry name" value="CDP-OH_P_trans"/>
</dbReference>
<dbReference type="EMBL" id="CP000386">
    <property type="protein sequence ID" value="ABG04399.1"/>
    <property type="molecule type" value="Genomic_DNA"/>
</dbReference>
<keyword evidence="4 11" id="KW-0808">Transferase</keyword>
<feature type="transmembrane region" description="Helical" evidence="12">
    <location>
        <begin position="138"/>
        <end position="156"/>
    </location>
</feature>
<evidence type="ECO:0000256" key="1">
    <source>
        <dbReference type="ARBA" id="ARBA00004141"/>
    </source>
</evidence>
<keyword evidence="5 12" id="KW-0812">Transmembrane</keyword>
<evidence type="ECO:0000256" key="10">
    <source>
        <dbReference type="ARBA" id="ARBA00023264"/>
    </source>
</evidence>
<dbReference type="PROSITE" id="PS00379">
    <property type="entry name" value="CDP_ALCOHOL_P_TRANSF"/>
    <property type="match status" value="1"/>
</dbReference>
<dbReference type="PIRSF" id="PIRSF000847">
    <property type="entry name" value="Phos_ph_gly_syn"/>
    <property type="match status" value="1"/>
</dbReference>
<dbReference type="UniPathway" id="UPA00085"/>
<dbReference type="Proteomes" id="UP000006637">
    <property type="component" value="Chromosome"/>
</dbReference>
<dbReference type="KEGG" id="rxy:Rxyl_1437"/>
<evidence type="ECO:0000256" key="7">
    <source>
        <dbReference type="ARBA" id="ARBA00023098"/>
    </source>
</evidence>
<dbReference type="GO" id="GO:0008444">
    <property type="term" value="F:CDP-diacylglycerol-glycerol-3-phosphate 3-phosphatidyltransferase activity"/>
    <property type="evidence" value="ECO:0007669"/>
    <property type="project" value="InterPro"/>
</dbReference>
<dbReference type="RefSeq" id="WP_011564416.1">
    <property type="nucleotide sequence ID" value="NC_008148.1"/>
</dbReference>
<dbReference type="STRING" id="266117.Rxyl_1437"/>
<keyword evidence="6 12" id="KW-1133">Transmembrane helix</keyword>
<dbReference type="GO" id="GO:0046474">
    <property type="term" value="P:glycerophospholipid biosynthetic process"/>
    <property type="evidence" value="ECO:0007669"/>
    <property type="project" value="TreeGrafter"/>
</dbReference>
<keyword evidence="3" id="KW-0444">Lipid biosynthesis</keyword>
<accession>Q1AW29</accession>
<evidence type="ECO:0000256" key="12">
    <source>
        <dbReference type="SAM" id="Phobius"/>
    </source>
</evidence>
<dbReference type="AlphaFoldDB" id="Q1AW29"/>